<evidence type="ECO:0000313" key="3">
    <source>
        <dbReference type="Proteomes" id="UP000247555"/>
    </source>
</evidence>
<feature type="transmembrane region" description="Helical" evidence="1">
    <location>
        <begin position="114"/>
        <end position="132"/>
    </location>
</feature>
<dbReference type="RefSeq" id="WP_110392177.1">
    <property type="nucleotide sequence ID" value="NZ_DAIMVG010000244.1"/>
</dbReference>
<reference evidence="2 3" key="1">
    <citation type="submission" date="2018-05" db="EMBL/GenBank/DDBJ databases">
        <title>Genomic Encyclopedia of Type Strains, Phase IV (KMG-IV): sequencing the most valuable type-strain genomes for metagenomic binning, comparative biology and taxonomic classification.</title>
        <authorList>
            <person name="Goeker M."/>
        </authorList>
    </citation>
    <scope>NUCLEOTIDE SEQUENCE [LARGE SCALE GENOMIC DNA]</scope>
    <source>
        <strain evidence="2 3">DSM 29661</strain>
    </source>
</reference>
<keyword evidence="3" id="KW-1185">Reference proteome</keyword>
<accession>A0A318KDM0</accession>
<dbReference type="PANTHER" id="PTHR42709:SF4">
    <property type="entry name" value="INNER MEMBRANE PROTEIN YQAA"/>
    <property type="match status" value="1"/>
</dbReference>
<comment type="caution">
    <text evidence="2">The sequence shown here is derived from an EMBL/GenBank/DDBJ whole genome shotgun (WGS) entry which is preliminary data.</text>
</comment>
<proteinExistence type="predicted"/>
<name>A0A318KDM0_9NEIS</name>
<dbReference type="Proteomes" id="UP000247555">
    <property type="component" value="Unassembled WGS sequence"/>
</dbReference>
<dbReference type="OrthoDB" id="5419086at2"/>
<dbReference type="InterPro" id="IPR051311">
    <property type="entry name" value="DedA_domain"/>
</dbReference>
<keyword evidence="1" id="KW-0472">Membrane</keyword>
<evidence type="ECO:0000256" key="1">
    <source>
        <dbReference type="SAM" id="Phobius"/>
    </source>
</evidence>
<feature type="transmembrane region" description="Helical" evidence="1">
    <location>
        <begin position="44"/>
        <end position="63"/>
    </location>
</feature>
<dbReference type="EMBL" id="QJKI01000036">
    <property type="protein sequence ID" value="PXX73980.1"/>
    <property type="molecule type" value="Genomic_DNA"/>
</dbReference>
<keyword evidence="1" id="KW-1133">Transmembrane helix</keyword>
<gene>
    <name evidence="2" type="ORF">DFR34_1364</name>
</gene>
<sequence length="135" mass="14241">MLSDGWALAGLALSAFTSATILPGSSEAALLALLYAQPTLLWPALLTASLANTAGGLTSLWLGQRAPTPPKPGRALSWLHRHGAPVLALSWVPLLGDALCVAAGWLRLPWWPCLLWLALGKTARYAVLVWLAKGV</sequence>
<feature type="transmembrane region" description="Helical" evidence="1">
    <location>
        <begin position="84"/>
        <end position="108"/>
    </location>
</feature>
<evidence type="ECO:0000313" key="2">
    <source>
        <dbReference type="EMBL" id="PXX73980.1"/>
    </source>
</evidence>
<protein>
    <submittedName>
        <fullName evidence="2">Membrane protein YqaA with SNARE-associated domain</fullName>
    </submittedName>
</protein>
<organism evidence="2 3">
    <name type="scientific">Rivihabitans pingtungensis</name>
    <dbReference type="NCBI Taxonomy" id="1054498"/>
    <lineage>
        <taxon>Bacteria</taxon>
        <taxon>Pseudomonadati</taxon>
        <taxon>Pseudomonadota</taxon>
        <taxon>Betaproteobacteria</taxon>
        <taxon>Neisseriales</taxon>
        <taxon>Aquaspirillaceae</taxon>
        <taxon>Rivihabitans</taxon>
    </lineage>
</organism>
<dbReference type="PANTHER" id="PTHR42709">
    <property type="entry name" value="ALKALINE PHOSPHATASE LIKE PROTEIN"/>
    <property type="match status" value="1"/>
</dbReference>
<dbReference type="AlphaFoldDB" id="A0A318KDM0"/>
<keyword evidence="1" id="KW-0812">Transmembrane</keyword>